<name>A0A2H2ZGZ0_TRIPA</name>
<gene>
    <name evidence="2" type="ORF">A9Z42_0056600</name>
</gene>
<dbReference type="AlphaFoldDB" id="A0A2H2ZGZ0"/>
<organism evidence="2 3">
    <name type="scientific">Trichoderma parareesei</name>
    <name type="common">Filamentous fungus</name>
    <dbReference type="NCBI Taxonomy" id="858221"/>
    <lineage>
        <taxon>Eukaryota</taxon>
        <taxon>Fungi</taxon>
        <taxon>Dikarya</taxon>
        <taxon>Ascomycota</taxon>
        <taxon>Pezizomycotina</taxon>
        <taxon>Sordariomycetes</taxon>
        <taxon>Hypocreomycetidae</taxon>
        <taxon>Hypocreales</taxon>
        <taxon>Hypocreaceae</taxon>
        <taxon>Trichoderma</taxon>
    </lineage>
</organism>
<protein>
    <submittedName>
        <fullName evidence="2">Uncharacterized protein</fullName>
    </submittedName>
</protein>
<evidence type="ECO:0000256" key="1">
    <source>
        <dbReference type="SAM" id="MobiDB-lite"/>
    </source>
</evidence>
<feature type="compositionally biased region" description="Basic and acidic residues" evidence="1">
    <location>
        <begin position="1"/>
        <end position="21"/>
    </location>
</feature>
<keyword evidence="3" id="KW-1185">Reference proteome</keyword>
<accession>A0A2H2ZGZ0</accession>
<proteinExistence type="predicted"/>
<reference evidence="2 3" key="1">
    <citation type="journal article" date="2015" name="Genome Announc.">
        <title>Genome sequence and annotation of Trichoderma parareesei, the ancestor of the cellulase producer Trichoderma reesei.</title>
        <authorList>
            <person name="Yang D."/>
            <person name="Pomraning K."/>
            <person name="Kopchinskiy A."/>
            <person name="Karimi Aghcheh R."/>
            <person name="Atanasova L."/>
            <person name="Chenthamara K."/>
            <person name="Baker S.E."/>
            <person name="Zhang R."/>
            <person name="Shen Q."/>
            <person name="Freitag M."/>
            <person name="Kubicek C.P."/>
            <person name="Druzhinina I.S."/>
        </authorList>
    </citation>
    <scope>NUCLEOTIDE SEQUENCE [LARGE SCALE GENOMIC DNA]</scope>
    <source>
        <strain evidence="2 3">CBS 125925</strain>
    </source>
</reference>
<dbReference type="EMBL" id="LFMI01000562">
    <property type="protein sequence ID" value="OTA05038.1"/>
    <property type="molecule type" value="Genomic_DNA"/>
</dbReference>
<evidence type="ECO:0000313" key="2">
    <source>
        <dbReference type="EMBL" id="OTA05038.1"/>
    </source>
</evidence>
<evidence type="ECO:0000313" key="3">
    <source>
        <dbReference type="Proteomes" id="UP000219286"/>
    </source>
</evidence>
<comment type="caution">
    <text evidence="2">The sequence shown here is derived from an EMBL/GenBank/DDBJ whole genome shotgun (WGS) entry which is preliminary data.</text>
</comment>
<dbReference type="Proteomes" id="UP000219286">
    <property type="component" value="Unassembled WGS sequence"/>
</dbReference>
<sequence>MEMRKERDREGTKDDDTEHLSPDGQKLRIPYPWELCCDPTPVLVIQTADSDLQQPAIATATATAAHGHLLQNTRQSIREHSIKGNNLGAYSTHAARAIDWPPAPGLISLPQPYWKRKQATR</sequence>
<feature type="region of interest" description="Disordered" evidence="1">
    <location>
        <begin position="1"/>
        <end position="26"/>
    </location>
</feature>